<dbReference type="Pfam" id="PF12698">
    <property type="entry name" value="ABC2_membrane_3"/>
    <property type="match status" value="1"/>
</dbReference>
<accession>A0A3Q8X738</accession>
<evidence type="ECO:0000256" key="2">
    <source>
        <dbReference type="ARBA" id="ARBA00022475"/>
    </source>
</evidence>
<evidence type="ECO:0000256" key="3">
    <source>
        <dbReference type="ARBA" id="ARBA00022692"/>
    </source>
</evidence>
<feature type="transmembrane region" description="Helical" evidence="6">
    <location>
        <begin position="291"/>
        <end position="321"/>
    </location>
</feature>
<dbReference type="RefSeq" id="WP_126017246.1">
    <property type="nucleotide sequence ID" value="NZ_CP034437.1"/>
</dbReference>
<evidence type="ECO:0000313" key="8">
    <source>
        <dbReference type="EMBL" id="AZN41540.1"/>
    </source>
</evidence>
<feature type="transmembrane region" description="Helical" evidence="6">
    <location>
        <begin position="21"/>
        <end position="44"/>
    </location>
</feature>
<reference evidence="9" key="1">
    <citation type="submission" date="2018-12" db="EMBL/GenBank/DDBJ databases">
        <title>Genome sequence of Peanibacillus sp.</title>
        <authorList>
            <person name="Subramani G."/>
            <person name="Srinivasan S."/>
            <person name="Kim M.K."/>
        </authorList>
    </citation>
    <scope>NUCLEOTIDE SEQUENCE [LARGE SCALE GENOMIC DNA]</scope>
    <source>
        <strain evidence="9">18JY67-1</strain>
    </source>
</reference>
<dbReference type="InterPro" id="IPR013525">
    <property type="entry name" value="ABC2_TM"/>
</dbReference>
<evidence type="ECO:0000313" key="9">
    <source>
        <dbReference type="Proteomes" id="UP000272528"/>
    </source>
</evidence>
<protein>
    <submittedName>
        <fullName evidence="8">ABC transporter permease</fullName>
    </submittedName>
</protein>
<feature type="transmembrane region" description="Helical" evidence="6">
    <location>
        <begin position="257"/>
        <end position="279"/>
    </location>
</feature>
<sequence>MIAWLVMVKEIKQHFRDHRTLFFLLAFPIVLMLILGITLTNAFASEMKLDGIHVLVNDTSSGELSQAFAAFQEELGHTGIVFEQLKSGMNGREEIGSDHYTAYVEVSNTGMTQYSSSRNTLESNIVEGILSAFTDKYNAAAAVAQELGSAGVQSILVGGGGDYVKDLSVAADRTPGSMDYYALSMTVMVGLWGAMSAGGLIRSEQVRGTGVRLFAAPIRRSDIFIGKVFGNVVANLLCILALVVFSKLVFKAYWGSHLIAVIAVLICEIIMATSFGIAANTWIKGGGGRGLVMLIVQLSSFIGGAYFPVADSGIMGTVAWLSPLRWGNHALTSIIYNGNAAAAWPAIGLYMGAALLLLASTANFRRTKEGV</sequence>
<name>A0A3Q8X738_9BACL</name>
<dbReference type="AlphaFoldDB" id="A0A3Q8X738"/>
<dbReference type="Proteomes" id="UP000272528">
    <property type="component" value="Chromosome"/>
</dbReference>
<keyword evidence="5 6" id="KW-0472">Membrane</keyword>
<evidence type="ECO:0000256" key="4">
    <source>
        <dbReference type="ARBA" id="ARBA00022989"/>
    </source>
</evidence>
<keyword evidence="3 6" id="KW-0812">Transmembrane</keyword>
<evidence type="ECO:0000256" key="1">
    <source>
        <dbReference type="ARBA" id="ARBA00004651"/>
    </source>
</evidence>
<keyword evidence="9" id="KW-1185">Reference proteome</keyword>
<feature type="transmembrane region" description="Helical" evidence="6">
    <location>
        <begin position="223"/>
        <end position="245"/>
    </location>
</feature>
<dbReference type="KEGG" id="palb:EJC50_19035"/>
<dbReference type="PANTHER" id="PTHR30294">
    <property type="entry name" value="MEMBRANE COMPONENT OF ABC TRANSPORTER YHHJ-RELATED"/>
    <property type="match status" value="1"/>
</dbReference>
<feature type="transmembrane region" description="Helical" evidence="6">
    <location>
        <begin position="180"/>
        <end position="202"/>
    </location>
</feature>
<dbReference type="OrthoDB" id="1864035at2"/>
<evidence type="ECO:0000256" key="5">
    <source>
        <dbReference type="ARBA" id="ARBA00023136"/>
    </source>
</evidence>
<organism evidence="8 9">
    <name type="scientific">Paenibacillus albus</name>
    <dbReference type="NCBI Taxonomy" id="2495582"/>
    <lineage>
        <taxon>Bacteria</taxon>
        <taxon>Bacillati</taxon>
        <taxon>Bacillota</taxon>
        <taxon>Bacilli</taxon>
        <taxon>Bacillales</taxon>
        <taxon>Paenibacillaceae</taxon>
        <taxon>Paenibacillus</taxon>
    </lineage>
</organism>
<keyword evidence="4 6" id="KW-1133">Transmembrane helix</keyword>
<proteinExistence type="predicted"/>
<dbReference type="PANTHER" id="PTHR30294:SF48">
    <property type="entry name" value="LINEARMYCIN RESISTANCE PERMEASE PROTEIN LNRM"/>
    <property type="match status" value="1"/>
</dbReference>
<dbReference type="InterPro" id="IPR051449">
    <property type="entry name" value="ABC-2_transporter_component"/>
</dbReference>
<feature type="transmembrane region" description="Helical" evidence="6">
    <location>
        <begin position="341"/>
        <end position="359"/>
    </location>
</feature>
<evidence type="ECO:0000259" key="7">
    <source>
        <dbReference type="Pfam" id="PF12698"/>
    </source>
</evidence>
<feature type="domain" description="ABC-2 type transporter transmembrane" evidence="7">
    <location>
        <begin position="19"/>
        <end position="359"/>
    </location>
</feature>
<keyword evidence="2" id="KW-1003">Cell membrane</keyword>
<dbReference type="EMBL" id="CP034437">
    <property type="protein sequence ID" value="AZN41540.1"/>
    <property type="molecule type" value="Genomic_DNA"/>
</dbReference>
<comment type="subcellular location">
    <subcellularLocation>
        <location evidence="1">Cell membrane</location>
        <topology evidence="1">Multi-pass membrane protein</topology>
    </subcellularLocation>
</comment>
<dbReference type="GO" id="GO:0140359">
    <property type="term" value="F:ABC-type transporter activity"/>
    <property type="evidence" value="ECO:0007669"/>
    <property type="project" value="InterPro"/>
</dbReference>
<gene>
    <name evidence="8" type="ORF">EJC50_19035</name>
</gene>
<evidence type="ECO:0000256" key="6">
    <source>
        <dbReference type="SAM" id="Phobius"/>
    </source>
</evidence>
<dbReference type="GO" id="GO:0005886">
    <property type="term" value="C:plasma membrane"/>
    <property type="evidence" value="ECO:0007669"/>
    <property type="project" value="UniProtKB-SubCell"/>
</dbReference>